<dbReference type="AlphaFoldDB" id="A0A9K3CR24"/>
<dbReference type="EMBL" id="BDIP01000444">
    <property type="protein sequence ID" value="GIQ81616.1"/>
    <property type="molecule type" value="Genomic_DNA"/>
</dbReference>
<feature type="non-terminal residue" evidence="1">
    <location>
        <position position="1"/>
    </location>
</feature>
<proteinExistence type="predicted"/>
<protein>
    <submittedName>
        <fullName evidence="1">Uncharacterized protein</fullName>
    </submittedName>
</protein>
<accession>A0A9K3CR24</accession>
<name>A0A9K3CR24_9EUKA</name>
<dbReference type="Proteomes" id="UP000265618">
    <property type="component" value="Unassembled WGS sequence"/>
</dbReference>
<keyword evidence="2" id="KW-1185">Reference proteome</keyword>
<sequence>MCCVCGCEVSWDGVFGVDCSLTKIVESENQSTHPAQEGETGSGLGDIVYIPDVYCAGCCPGSVSRPRDGMYIFKTLTELHATVCTDTCGQSSSAIKMVAEGERERLLDMAHGLHMHHQ</sequence>
<comment type="caution">
    <text evidence="1">The sequence shown here is derived from an EMBL/GenBank/DDBJ whole genome shotgun (WGS) entry which is preliminary data.</text>
</comment>
<evidence type="ECO:0000313" key="2">
    <source>
        <dbReference type="Proteomes" id="UP000265618"/>
    </source>
</evidence>
<evidence type="ECO:0000313" key="1">
    <source>
        <dbReference type="EMBL" id="GIQ81616.1"/>
    </source>
</evidence>
<gene>
    <name evidence="1" type="ORF">KIPB_002601</name>
</gene>
<organism evidence="1 2">
    <name type="scientific">Kipferlia bialata</name>
    <dbReference type="NCBI Taxonomy" id="797122"/>
    <lineage>
        <taxon>Eukaryota</taxon>
        <taxon>Metamonada</taxon>
        <taxon>Carpediemonas-like organisms</taxon>
        <taxon>Kipferlia</taxon>
    </lineage>
</organism>
<reference evidence="1 2" key="1">
    <citation type="journal article" date="2018" name="PLoS ONE">
        <title>The draft genome of Kipferlia bialata reveals reductive genome evolution in fornicate parasites.</title>
        <authorList>
            <person name="Tanifuji G."/>
            <person name="Takabayashi S."/>
            <person name="Kume K."/>
            <person name="Takagi M."/>
            <person name="Nakayama T."/>
            <person name="Kamikawa R."/>
            <person name="Inagaki Y."/>
            <person name="Hashimoto T."/>
        </authorList>
    </citation>
    <scope>NUCLEOTIDE SEQUENCE [LARGE SCALE GENOMIC DNA]</scope>
    <source>
        <strain evidence="1">NY0173</strain>
    </source>
</reference>